<evidence type="ECO:0000256" key="9">
    <source>
        <dbReference type="RuleBase" id="RU003983"/>
    </source>
</evidence>
<accession>A0AAW2HZD3</accession>
<dbReference type="InterPro" id="IPR051156">
    <property type="entry name" value="Mito/Outer_Membr_Metalloprot"/>
</dbReference>
<comment type="cofactor">
    <cofactor evidence="9">
        <name>Zn(2+)</name>
        <dbReference type="ChEBI" id="CHEBI:29105"/>
    </cofactor>
    <text evidence="9">Binds 1 zinc ion per subunit.</text>
</comment>
<dbReference type="PANTHER" id="PTHR22726:SF1">
    <property type="entry name" value="METALLOENDOPEPTIDASE OMA1, MITOCHONDRIAL"/>
    <property type="match status" value="1"/>
</dbReference>
<evidence type="ECO:0000256" key="2">
    <source>
        <dbReference type="ARBA" id="ARBA00022723"/>
    </source>
</evidence>
<feature type="transmembrane region" description="Helical" evidence="10">
    <location>
        <begin position="114"/>
        <end position="134"/>
    </location>
</feature>
<name>A0AAW2HZD3_9NEOP</name>
<keyword evidence="1 9" id="KW-0645">Protease</keyword>
<comment type="caution">
    <text evidence="12">The sequence shown here is derived from an EMBL/GenBank/DDBJ whole genome shotgun (WGS) entry which is preliminary data.</text>
</comment>
<dbReference type="InterPro" id="IPR001915">
    <property type="entry name" value="Peptidase_M48"/>
</dbReference>
<gene>
    <name evidence="12" type="ORF">PYX00_003055</name>
</gene>
<dbReference type="AlphaFoldDB" id="A0AAW2HZD3"/>
<evidence type="ECO:0000256" key="6">
    <source>
        <dbReference type="ARBA" id="ARBA00038233"/>
    </source>
</evidence>
<keyword evidence="3 9" id="KW-0378">Hydrolase</keyword>
<organism evidence="12">
    <name type="scientific">Menopon gallinae</name>
    <name type="common">poultry shaft louse</name>
    <dbReference type="NCBI Taxonomy" id="328185"/>
    <lineage>
        <taxon>Eukaryota</taxon>
        <taxon>Metazoa</taxon>
        <taxon>Ecdysozoa</taxon>
        <taxon>Arthropoda</taxon>
        <taxon>Hexapoda</taxon>
        <taxon>Insecta</taxon>
        <taxon>Pterygota</taxon>
        <taxon>Neoptera</taxon>
        <taxon>Paraneoptera</taxon>
        <taxon>Psocodea</taxon>
        <taxon>Troctomorpha</taxon>
        <taxon>Phthiraptera</taxon>
        <taxon>Amblycera</taxon>
        <taxon>Menoponidae</taxon>
        <taxon>Menopon</taxon>
    </lineage>
</organism>
<evidence type="ECO:0000256" key="1">
    <source>
        <dbReference type="ARBA" id="ARBA00022670"/>
    </source>
</evidence>
<dbReference type="GO" id="GO:0006515">
    <property type="term" value="P:protein quality control for misfolded or incompletely synthesized proteins"/>
    <property type="evidence" value="ECO:0007669"/>
    <property type="project" value="TreeGrafter"/>
</dbReference>
<keyword evidence="10" id="KW-0812">Transmembrane</keyword>
<evidence type="ECO:0000259" key="11">
    <source>
        <dbReference type="Pfam" id="PF01435"/>
    </source>
</evidence>
<comment type="similarity">
    <text evidence="6 9">Belongs to the peptidase M48 family.</text>
</comment>
<evidence type="ECO:0000256" key="3">
    <source>
        <dbReference type="ARBA" id="ARBA00022801"/>
    </source>
</evidence>
<keyword evidence="10" id="KW-0472">Membrane</keyword>
<evidence type="ECO:0000256" key="4">
    <source>
        <dbReference type="ARBA" id="ARBA00022833"/>
    </source>
</evidence>
<dbReference type="EMBL" id="JARGDH010000002">
    <property type="protein sequence ID" value="KAL0275078.1"/>
    <property type="molecule type" value="Genomic_DNA"/>
</dbReference>
<sequence>MASRLISSLSKMPKTRRTYVLLGGVRSNCTSRECRWRSSFFCKKTTLLTITIPAGSTIRQIQITSPRRALPPLLLFLLRPVTKILAIISGRIVRKWWLNLPPEEKSRIIDRVKSLKIAIYFGVVVILVSFHAYYKAHIVETPITKRKRFLMFGEKDLNAISMTNFDTYILPLKSYIVPPSHPFYHRTSRVCMSLLQANSDLPEIRGKTWSVFVIDRPDVLNAFCYHTGQICVFTGILNLCSNDDQLAIVISHEISHAILNHAIESLSNDFLVSFIFVIPSFICWALFPDVWAIVSESVMQFISKIFMNFPYSRLLEREADQVGMLLAARACYDVREAPTFWRKMNMAGRPVEPAEWLSTHPSDESRQAELQKLLPWALQVRDSRHCPRLKFLGSLGGFW</sequence>
<keyword evidence="10" id="KW-1133">Transmembrane helix</keyword>
<keyword evidence="2" id="KW-0479">Metal-binding</keyword>
<dbReference type="CDD" id="cd07331">
    <property type="entry name" value="M48C_Oma1_like"/>
    <property type="match status" value="1"/>
</dbReference>
<dbReference type="GO" id="GO:0004222">
    <property type="term" value="F:metalloendopeptidase activity"/>
    <property type="evidence" value="ECO:0007669"/>
    <property type="project" value="InterPro"/>
</dbReference>
<reference evidence="12" key="1">
    <citation type="journal article" date="2024" name="Gigascience">
        <title>Chromosome-level genome of the poultry shaft louse Menopon gallinae provides insight into the host-switching and adaptive evolution of parasitic lice.</title>
        <authorList>
            <person name="Xu Y."/>
            <person name="Ma L."/>
            <person name="Liu S."/>
            <person name="Liang Y."/>
            <person name="Liu Q."/>
            <person name="He Z."/>
            <person name="Tian L."/>
            <person name="Duan Y."/>
            <person name="Cai W."/>
            <person name="Li H."/>
            <person name="Song F."/>
        </authorList>
    </citation>
    <scope>NUCLEOTIDE SEQUENCE</scope>
    <source>
        <strain evidence="12">Cailab_2023a</strain>
    </source>
</reference>
<evidence type="ECO:0000256" key="5">
    <source>
        <dbReference type="ARBA" id="ARBA00023049"/>
    </source>
</evidence>
<feature type="transmembrane region" description="Helical" evidence="10">
    <location>
        <begin position="270"/>
        <end position="294"/>
    </location>
</feature>
<dbReference type="Pfam" id="PF01435">
    <property type="entry name" value="Peptidase_M48"/>
    <property type="match status" value="1"/>
</dbReference>
<dbReference type="GO" id="GO:0046872">
    <property type="term" value="F:metal ion binding"/>
    <property type="evidence" value="ECO:0007669"/>
    <property type="project" value="UniProtKB-KW"/>
</dbReference>
<proteinExistence type="inferred from homology"/>
<dbReference type="EMBL" id="JARGDH010000002">
    <property type="protein sequence ID" value="KAL0275077.1"/>
    <property type="molecule type" value="Genomic_DNA"/>
</dbReference>
<evidence type="ECO:0000256" key="8">
    <source>
        <dbReference type="ARBA" id="ARBA00042978"/>
    </source>
</evidence>
<evidence type="ECO:0000313" key="12">
    <source>
        <dbReference type="EMBL" id="KAL0275078.1"/>
    </source>
</evidence>
<feature type="domain" description="Peptidase M48" evidence="11">
    <location>
        <begin position="203"/>
        <end position="372"/>
    </location>
</feature>
<keyword evidence="5 9" id="KW-0482">Metalloprotease</keyword>
<evidence type="ECO:0000256" key="10">
    <source>
        <dbReference type="SAM" id="Phobius"/>
    </source>
</evidence>
<protein>
    <recommendedName>
        <fullName evidence="7">Metalloendopeptidase OMA1, mitochondrial</fullName>
    </recommendedName>
    <alternativeName>
        <fullName evidence="8">Overlapping with the m-AAA protease 1 homolog</fullName>
    </alternativeName>
</protein>
<dbReference type="GO" id="GO:0005743">
    <property type="term" value="C:mitochondrial inner membrane"/>
    <property type="evidence" value="ECO:0007669"/>
    <property type="project" value="TreeGrafter"/>
</dbReference>
<dbReference type="GO" id="GO:0034982">
    <property type="term" value="P:mitochondrial protein processing"/>
    <property type="evidence" value="ECO:0007669"/>
    <property type="project" value="TreeGrafter"/>
</dbReference>
<dbReference type="Gene3D" id="3.30.2010.10">
    <property type="entry name" value="Metalloproteases ('zincins'), catalytic domain"/>
    <property type="match status" value="1"/>
</dbReference>
<keyword evidence="4 9" id="KW-0862">Zinc</keyword>
<dbReference type="PANTHER" id="PTHR22726">
    <property type="entry name" value="METALLOENDOPEPTIDASE OMA1"/>
    <property type="match status" value="1"/>
</dbReference>
<evidence type="ECO:0000256" key="7">
    <source>
        <dbReference type="ARBA" id="ARBA00040360"/>
    </source>
</evidence>